<evidence type="ECO:0000256" key="15">
    <source>
        <dbReference type="ARBA" id="ARBA00023163"/>
    </source>
</evidence>
<keyword evidence="8" id="KW-0963">Cytoplasm</keyword>
<dbReference type="EC" id="3.1.13.4" evidence="7"/>
<evidence type="ECO:0000256" key="9">
    <source>
        <dbReference type="ARBA" id="ARBA00022722"/>
    </source>
</evidence>
<evidence type="ECO:0000256" key="7">
    <source>
        <dbReference type="ARBA" id="ARBA00012161"/>
    </source>
</evidence>
<keyword evidence="16" id="KW-0539">Nucleus</keyword>
<organism evidence="18 19">
    <name type="scientific">Quillaja saponaria</name>
    <name type="common">Soap bark tree</name>
    <dbReference type="NCBI Taxonomy" id="32244"/>
    <lineage>
        <taxon>Eukaryota</taxon>
        <taxon>Viridiplantae</taxon>
        <taxon>Streptophyta</taxon>
        <taxon>Embryophyta</taxon>
        <taxon>Tracheophyta</taxon>
        <taxon>Spermatophyta</taxon>
        <taxon>Magnoliopsida</taxon>
        <taxon>eudicotyledons</taxon>
        <taxon>Gunneridae</taxon>
        <taxon>Pentapetalae</taxon>
        <taxon>rosids</taxon>
        <taxon>fabids</taxon>
        <taxon>Fabales</taxon>
        <taxon>Quillajaceae</taxon>
        <taxon>Quillaja</taxon>
    </lineage>
</organism>
<evidence type="ECO:0000256" key="6">
    <source>
        <dbReference type="ARBA" id="ARBA00011757"/>
    </source>
</evidence>
<evidence type="ECO:0000313" key="18">
    <source>
        <dbReference type="EMBL" id="KAJ7960730.1"/>
    </source>
</evidence>
<dbReference type="GO" id="GO:0046872">
    <property type="term" value="F:metal ion binding"/>
    <property type="evidence" value="ECO:0007669"/>
    <property type="project" value="UniProtKB-KW"/>
</dbReference>
<comment type="function">
    <text evidence="17">Ubiquitous transcription factor required for a diverse set of processes. It is a component of the CCR4 complex involved in the control of gene expression.</text>
</comment>
<dbReference type="Proteomes" id="UP001163823">
    <property type="component" value="Chromosome 8"/>
</dbReference>
<gene>
    <name evidence="18" type="ORF">O6P43_021131</name>
</gene>
<dbReference type="KEGG" id="qsa:O6P43_021131"/>
<protein>
    <recommendedName>
        <fullName evidence="7">poly(A)-specific ribonuclease</fullName>
        <ecNumber evidence="7">3.1.13.4</ecNumber>
    </recommendedName>
</protein>
<evidence type="ECO:0000256" key="17">
    <source>
        <dbReference type="ARBA" id="ARBA00025148"/>
    </source>
</evidence>
<keyword evidence="15" id="KW-0804">Transcription</keyword>
<comment type="cofactor">
    <cofactor evidence="2">
        <name>a divalent metal cation</name>
        <dbReference type="ChEBI" id="CHEBI:60240"/>
    </cofactor>
</comment>
<dbReference type="InterPro" id="IPR006941">
    <property type="entry name" value="RNase_CAF1"/>
</dbReference>
<keyword evidence="10" id="KW-0479">Metal-binding</keyword>
<dbReference type="PANTHER" id="PTHR10797">
    <property type="entry name" value="CCR4-NOT TRANSCRIPTION COMPLEX SUBUNIT"/>
    <property type="match status" value="1"/>
</dbReference>
<comment type="caution">
    <text evidence="18">The sequence shown here is derived from an EMBL/GenBank/DDBJ whole genome shotgun (WGS) entry which is preliminary data.</text>
</comment>
<evidence type="ECO:0000256" key="16">
    <source>
        <dbReference type="ARBA" id="ARBA00023242"/>
    </source>
</evidence>
<dbReference type="GO" id="GO:0003723">
    <property type="term" value="F:RNA binding"/>
    <property type="evidence" value="ECO:0007669"/>
    <property type="project" value="UniProtKB-KW"/>
</dbReference>
<evidence type="ECO:0000256" key="14">
    <source>
        <dbReference type="ARBA" id="ARBA00023015"/>
    </source>
</evidence>
<evidence type="ECO:0000256" key="13">
    <source>
        <dbReference type="ARBA" id="ARBA00022884"/>
    </source>
</evidence>
<evidence type="ECO:0000256" key="10">
    <source>
        <dbReference type="ARBA" id="ARBA00022723"/>
    </source>
</evidence>
<dbReference type="GO" id="GO:0005737">
    <property type="term" value="C:cytoplasm"/>
    <property type="evidence" value="ECO:0007669"/>
    <property type="project" value="UniProtKB-SubCell"/>
</dbReference>
<keyword evidence="9" id="KW-0540">Nuclease</keyword>
<evidence type="ECO:0000256" key="11">
    <source>
        <dbReference type="ARBA" id="ARBA00022801"/>
    </source>
</evidence>
<dbReference type="AlphaFoldDB" id="A0AAD7LPP9"/>
<dbReference type="InterPro" id="IPR039637">
    <property type="entry name" value="CNOT7/CNOT8/Pop2"/>
</dbReference>
<dbReference type="InterPro" id="IPR036397">
    <property type="entry name" value="RNaseH_sf"/>
</dbReference>
<keyword evidence="13" id="KW-0694">RNA-binding</keyword>
<dbReference type="SUPFAM" id="SSF53098">
    <property type="entry name" value="Ribonuclease H-like"/>
    <property type="match status" value="1"/>
</dbReference>
<evidence type="ECO:0000256" key="5">
    <source>
        <dbReference type="ARBA" id="ARBA00008372"/>
    </source>
</evidence>
<comment type="similarity">
    <text evidence="5">Belongs to the CAF1 family.</text>
</comment>
<name>A0AAD7LPP9_QUISA</name>
<dbReference type="Gene3D" id="3.30.420.10">
    <property type="entry name" value="Ribonuclease H-like superfamily/Ribonuclease H"/>
    <property type="match status" value="1"/>
</dbReference>
<reference evidence="18" key="1">
    <citation type="journal article" date="2023" name="Science">
        <title>Elucidation of the pathway for biosynthesis of saponin adjuvants from the soapbark tree.</title>
        <authorList>
            <person name="Reed J."/>
            <person name="Orme A."/>
            <person name="El-Demerdash A."/>
            <person name="Owen C."/>
            <person name="Martin L.B.B."/>
            <person name="Misra R.C."/>
            <person name="Kikuchi S."/>
            <person name="Rejzek M."/>
            <person name="Martin A.C."/>
            <person name="Harkess A."/>
            <person name="Leebens-Mack J."/>
            <person name="Louveau T."/>
            <person name="Stephenson M.J."/>
            <person name="Osbourn A."/>
        </authorList>
    </citation>
    <scope>NUCLEOTIDE SEQUENCE</scope>
    <source>
        <strain evidence="18">S10</strain>
    </source>
</reference>
<proteinExistence type="inferred from homology"/>
<evidence type="ECO:0000256" key="4">
    <source>
        <dbReference type="ARBA" id="ARBA00004496"/>
    </source>
</evidence>
<keyword evidence="11" id="KW-0378">Hydrolase</keyword>
<dbReference type="InterPro" id="IPR012337">
    <property type="entry name" value="RNaseH-like_sf"/>
</dbReference>
<accession>A0AAD7LPP9</accession>
<keyword evidence="19" id="KW-1185">Reference proteome</keyword>
<dbReference type="GO" id="GO:0004535">
    <property type="term" value="F:poly(A)-specific ribonuclease activity"/>
    <property type="evidence" value="ECO:0007669"/>
    <property type="project" value="UniProtKB-EC"/>
</dbReference>
<sequence length="299" mass="34930">MVTQIREQKHKFQAMNLNVKKPVIVRQVWAENLDFEFSLIRKVRPHYPLASIDTEFPGVIYRPNVDKAFYSQMSPSENYKIMKANVDAMNIIQIGLTLSDSYGNLPDFGTGTGYIWEFNFRDFSVEGDRQNPNSIELLRQQGIDFMKNREKGIDSMEFKRQILESGLLFKTSGMTWVTFHSAYDFGYLIKILIRRELPLNIEAFMWLVDFYFGPRVYDMKYMMKFCNGLFGGLDRLAKTLGVERVAGKSHQAGSDSLLTLQTFMKLLENFYLKENHGKRDWNLNEFEGVLYGLEAKDWF</sequence>
<evidence type="ECO:0000256" key="8">
    <source>
        <dbReference type="ARBA" id="ARBA00022490"/>
    </source>
</evidence>
<keyword evidence="12" id="KW-0269">Exonuclease</keyword>
<evidence type="ECO:0000313" key="19">
    <source>
        <dbReference type="Proteomes" id="UP001163823"/>
    </source>
</evidence>
<keyword evidence="14" id="KW-0805">Transcription regulation</keyword>
<evidence type="ECO:0000256" key="3">
    <source>
        <dbReference type="ARBA" id="ARBA00004123"/>
    </source>
</evidence>
<comment type="subcellular location">
    <subcellularLocation>
        <location evidence="4">Cytoplasm</location>
    </subcellularLocation>
    <subcellularLocation>
        <location evidence="3">Nucleus</location>
    </subcellularLocation>
</comment>
<evidence type="ECO:0000256" key="2">
    <source>
        <dbReference type="ARBA" id="ARBA00001968"/>
    </source>
</evidence>
<comment type="catalytic activity">
    <reaction evidence="1">
        <text>Exonucleolytic cleavage of poly(A) to 5'-AMP.</text>
        <dbReference type="EC" id="3.1.13.4"/>
    </reaction>
</comment>
<dbReference type="Pfam" id="PF04857">
    <property type="entry name" value="CAF1"/>
    <property type="match status" value="1"/>
</dbReference>
<evidence type="ECO:0000256" key="12">
    <source>
        <dbReference type="ARBA" id="ARBA00022839"/>
    </source>
</evidence>
<evidence type="ECO:0000256" key="1">
    <source>
        <dbReference type="ARBA" id="ARBA00001663"/>
    </source>
</evidence>
<dbReference type="GO" id="GO:0005634">
    <property type="term" value="C:nucleus"/>
    <property type="evidence" value="ECO:0007669"/>
    <property type="project" value="UniProtKB-SubCell"/>
</dbReference>
<comment type="subunit">
    <text evidence="6">Component of the CCR4-NOT complex, at least composed of CRR4 and CAF1 proteins.</text>
</comment>
<dbReference type="EMBL" id="JARAOO010000008">
    <property type="protein sequence ID" value="KAJ7960730.1"/>
    <property type="molecule type" value="Genomic_DNA"/>
</dbReference>
<dbReference type="GO" id="GO:0030014">
    <property type="term" value="C:CCR4-NOT complex"/>
    <property type="evidence" value="ECO:0007669"/>
    <property type="project" value="InterPro"/>
</dbReference>